<gene>
    <name evidence="1" type="ORF">O181_010084</name>
</gene>
<protein>
    <submittedName>
        <fullName evidence="1">Uncharacterized protein</fullName>
    </submittedName>
</protein>
<sequence>MFTLLQRPQDETRMPPSPFLTLPHTRLIFSATYNPYAPAGPLKLCLRHHPHPPYASLHPPNPLHHLPPSRSHSALLTCLQRRLPPLGSRSDLPTFLQRFLPSLGSRSSLPTCLQPHLPSLHSHSALPICL</sequence>
<proteinExistence type="predicted"/>
<name>A0A9Q3BQD5_9BASI</name>
<comment type="caution">
    <text evidence="1">The sequence shown here is derived from an EMBL/GenBank/DDBJ whole genome shotgun (WGS) entry which is preliminary data.</text>
</comment>
<keyword evidence="2" id="KW-1185">Reference proteome</keyword>
<dbReference type="EMBL" id="AVOT02002440">
    <property type="protein sequence ID" value="MBW0470369.1"/>
    <property type="molecule type" value="Genomic_DNA"/>
</dbReference>
<evidence type="ECO:0000313" key="2">
    <source>
        <dbReference type="Proteomes" id="UP000765509"/>
    </source>
</evidence>
<accession>A0A9Q3BQD5</accession>
<organism evidence="1 2">
    <name type="scientific">Austropuccinia psidii MF-1</name>
    <dbReference type="NCBI Taxonomy" id="1389203"/>
    <lineage>
        <taxon>Eukaryota</taxon>
        <taxon>Fungi</taxon>
        <taxon>Dikarya</taxon>
        <taxon>Basidiomycota</taxon>
        <taxon>Pucciniomycotina</taxon>
        <taxon>Pucciniomycetes</taxon>
        <taxon>Pucciniales</taxon>
        <taxon>Sphaerophragmiaceae</taxon>
        <taxon>Austropuccinia</taxon>
    </lineage>
</organism>
<reference evidence="1" key="1">
    <citation type="submission" date="2021-03" db="EMBL/GenBank/DDBJ databases">
        <title>Draft genome sequence of rust myrtle Austropuccinia psidii MF-1, a brazilian biotype.</title>
        <authorList>
            <person name="Quecine M.C."/>
            <person name="Pachon D.M.R."/>
            <person name="Bonatelli M.L."/>
            <person name="Correr F.H."/>
            <person name="Franceschini L.M."/>
            <person name="Leite T.F."/>
            <person name="Margarido G.R.A."/>
            <person name="Almeida C.A."/>
            <person name="Ferrarezi J.A."/>
            <person name="Labate C.A."/>
        </authorList>
    </citation>
    <scope>NUCLEOTIDE SEQUENCE</scope>
    <source>
        <strain evidence="1">MF-1</strain>
    </source>
</reference>
<evidence type="ECO:0000313" key="1">
    <source>
        <dbReference type="EMBL" id="MBW0470369.1"/>
    </source>
</evidence>
<dbReference type="AlphaFoldDB" id="A0A9Q3BQD5"/>
<dbReference type="Proteomes" id="UP000765509">
    <property type="component" value="Unassembled WGS sequence"/>
</dbReference>